<evidence type="ECO:0000313" key="3">
    <source>
        <dbReference type="Proteomes" id="UP001155144"/>
    </source>
</evidence>
<dbReference type="GO" id="GO:0016757">
    <property type="term" value="F:glycosyltransferase activity"/>
    <property type="evidence" value="ECO:0007669"/>
    <property type="project" value="TreeGrafter"/>
</dbReference>
<comment type="caution">
    <text evidence="2">The sequence shown here is derived from an EMBL/GenBank/DDBJ whole genome shotgun (WGS) entry which is preliminary data.</text>
</comment>
<dbReference type="AlphaFoldDB" id="A0A9X2ZVD0"/>
<dbReference type="GO" id="GO:0009103">
    <property type="term" value="P:lipopolysaccharide biosynthetic process"/>
    <property type="evidence" value="ECO:0007669"/>
    <property type="project" value="TreeGrafter"/>
</dbReference>
<organism evidence="2 3">
    <name type="scientific">Salinibacter ruber</name>
    <dbReference type="NCBI Taxonomy" id="146919"/>
    <lineage>
        <taxon>Bacteria</taxon>
        <taxon>Pseudomonadati</taxon>
        <taxon>Rhodothermota</taxon>
        <taxon>Rhodothermia</taxon>
        <taxon>Rhodothermales</taxon>
        <taxon>Salinibacteraceae</taxon>
        <taxon>Salinibacter</taxon>
    </lineage>
</organism>
<evidence type="ECO:0000313" key="2">
    <source>
        <dbReference type="EMBL" id="MCS4122724.1"/>
    </source>
</evidence>
<reference evidence="2" key="1">
    <citation type="submission" date="2022-08" db="EMBL/GenBank/DDBJ databases">
        <title>Genomic Encyclopedia of Type Strains, Phase V (KMG-V): Genome sequencing to study the core and pangenomes of soil and plant-associated prokaryotes.</title>
        <authorList>
            <person name="Whitman W."/>
        </authorList>
    </citation>
    <scope>NUCLEOTIDE SEQUENCE</scope>
    <source>
        <strain evidence="2">SP3026</strain>
    </source>
</reference>
<keyword evidence="1" id="KW-0808">Transferase</keyword>
<name>A0A9X2ZVD0_9BACT</name>
<sequence length="373" mass="42595">MNRYVTVVGDPNDINTWSNIPYFFMRAGQRAGFLDGGLPLKPGKLRLQRWGWNLWTLLRTGDYGGFQYSPYFLDWLFGQVETDPSTDEFISHFPLLPPKPAERGYRVSYYLDATLTQNFEDYGVAENVSPPVRERALKQERRNFHHADHLIGMSEWTARSFIEDYDMPPEKVHVVPGGANLREEDLPEVVEPKAPEDLQPLRLGFIGKNWERKGLPFLLDVADALERRDIATEVYAIGPDPDALPEHSCLRPQGFIDKASDLPQFVDAIRSTHLGCLFSSIEAFGISNVECLRLGVPVLGTDVGGIPDTVPDQCGLLFEPGTEADTVADRLVSFVKDPSRYRSLRDRVQEQPHRFTWDRVIEQFQEIWDDDRR</sequence>
<evidence type="ECO:0000256" key="1">
    <source>
        <dbReference type="ARBA" id="ARBA00022679"/>
    </source>
</evidence>
<accession>A0A9X2ZVD0</accession>
<dbReference type="Gene3D" id="3.40.50.2000">
    <property type="entry name" value="Glycogen Phosphorylase B"/>
    <property type="match status" value="2"/>
</dbReference>
<dbReference type="Pfam" id="PF13692">
    <property type="entry name" value="Glyco_trans_1_4"/>
    <property type="match status" value="1"/>
</dbReference>
<proteinExistence type="predicted"/>
<dbReference type="SUPFAM" id="SSF53756">
    <property type="entry name" value="UDP-Glycosyltransferase/glycogen phosphorylase"/>
    <property type="match status" value="1"/>
</dbReference>
<dbReference type="PANTHER" id="PTHR46401:SF2">
    <property type="entry name" value="GLYCOSYLTRANSFERASE WBBK-RELATED"/>
    <property type="match status" value="1"/>
</dbReference>
<dbReference type="RefSeq" id="WP_259040432.1">
    <property type="nucleotide sequence ID" value="NZ_JANUBL010000009.1"/>
</dbReference>
<dbReference type="EMBL" id="JANUBL010000009">
    <property type="protein sequence ID" value="MCS4122724.1"/>
    <property type="molecule type" value="Genomic_DNA"/>
</dbReference>
<dbReference type="CDD" id="cd03801">
    <property type="entry name" value="GT4_PimA-like"/>
    <property type="match status" value="1"/>
</dbReference>
<protein>
    <submittedName>
        <fullName evidence="2">Glycosyltransferase involved in cell wall biosynthesis</fullName>
    </submittedName>
</protein>
<dbReference type="Proteomes" id="UP001155144">
    <property type="component" value="Unassembled WGS sequence"/>
</dbReference>
<dbReference type="PANTHER" id="PTHR46401">
    <property type="entry name" value="GLYCOSYLTRANSFERASE WBBK-RELATED"/>
    <property type="match status" value="1"/>
</dbReference>
<gene>
    <name evidence="2" type="ORF">GGP45_003091</name>
</gene>